<evidence type="ECO:0000313" key="1">
    <source>
        <dbReference type="EMBL" id="OAF64395.1"/>
    </source>
</evidence>
<accession>A0A177AQZ0</accession>
<keyword evidence="2" id="KW-1185">Reference proteome</keyword>
<gene>
    <name evidence="1" type="ORF">A3Q56_07899</name>
</gene>
<dbReference type="Proteomes" id="UP000078046">
    <property type="component" value="Unassembled WGS sequence"/>
</dbReference>
<dbReference type="AlphaFoldDB" id="A0A177AQZ0"/>
<sequence>MFKKKTSSRRLAVSPVTEDLSNRIRQISMWSAVNNKIITRTDNLIRSASSNEQYSRNYKRRQYQLQNCGYNTPNYLPYRILGEPLNLKINVANRKNIKNNLIPNVFFHHVQIDHRVRSSISKFRESIVKKKSKV</sequence>
<proteinExistence type="predicted"/>
<dbReference type="OrthoDB" id="10017343at2759"/>
<organism evidence="1 2">
    <name type="scientific">Intoshia linei</name>
    <dbReference type="NCBI Taxonomy" id="1819745"/>
    <lineage>
        <taxon>Eukaryota</taxon>
        <taxon>Metazoa</taxon>
        <taxon>Spiralia</taxon>
        <taxon>Lophotrochozoa</taxon>
        <taxon>Mesozoa</taxon>
        <taxon>Orthonectida</taxon>
        <taxon>Rhopaluridae</taxon>
        <taxon>Intoshia</taxon>
    </lineage>
</organism>
<reference evidence="1 2" key="1">
    <citation type="submission" date="2016-04" db="EMBL/GenBank/DDBJ databases">
        <title>The genome of Intoshia linei affirms orthonectids as highly simplified spiralians.</title>
        <authorList>
            <person name="Mikhailov K.V."/>
            <person name="Slusarev G.S."/>
            <person name="Nikitin M.A."/>
            <person name="Logacheva M.D."/>
            <person name="Penin A."/>
            <person name="Aleoshin V."/>
            <person name="Panchin Y.V."/>
        </authorList>
    </citation>
    <scope>NUCLEOTIDE SEQUENCE [LARGE SCALE GENOMIC DNA]</scope>
    <source>
        <strain evidence="1">Intl2013</strain>
        <tissue evidence="1">Whole animal</tissue>
    </source>
</reference>
<dbReference type="EMBL" id="LWCA01001869">
    <property type="protein sequence ID" value="OAF64395.1"/>
    <property type="molecule type" value="Genomic_DNA"/>
</dbReference>
<protein>
    <submittedName>
        <fullName evidence="1">Uncharacterized protein</fullName>
    </submittedName>
</protein>
<comment type="caution">
    <text evidence="1">The sequence shown here is derived from an EMBL/GenBank/DDBJ whole genome shotgun (WGS) entry which is preliminary data.</text>
</comment>
<evidence type="ECO:0000313" key="2">
    <source>
        <dbReference type="Proteomes" id="UP000078046"/>
    </source>
</evidence>
<name>A0A177AQZ0_9BILA</name>